<accession>A0A6N3DRS0</accession>
<evidence type="ECO:0000313" key="4">
    <source>
        <dbReference type="EMBL" id="VYU30825.1"/>
    </source>
</evidence>
<organism evidence="4">
    <name type="scientific">[Ruminococcus] torques</name>
    <dbReference type="NCBI Taxonomy" id="33039"/>
    <lineage>
        <taxon>Bacteria</taxon>
        <taxon>Bacillati</taxon>
        <taxon>Bacillota</taxon>
        <taxon>Clostridia</taxon>
        <taxon>Lachnospirales</taxon>
        <taxon>Lachnospiraceae</taxon>
        <taxon>Mediterraneibacter</taxon>
    </lineage>
</organism>
<dbReference type="Gene3D" id="3.90.550.10">
    <property type="entry name" value="Spore Coat Polysaccharide Biosynthesis Protein SpsA, Chain A"/>
    <property type="match status" value="1"/>
</dbReference>
<sequence length="343" mass="40173">MISVIVPVYNVEKYLEQCVDSILQQTITDLEVILVDDGSTDKSALICDEYQVRDTRIKVLHKQNGGLMSAWKAGVQMSKGDYIGFVDSDDWIDSDMYMTLYQTAVKSSADIVLCGWIREGKNKREKEPMYIESGKYDRDSLEKNIFPKMLSFGKMLERYISPNRVTKLFKRELLEKNFKYFDEKVSIGEDLITSFSCILDAKSIYMLAEYFPYHYRLNESSIMEKADFQFYRKSLLMIQQFRRIVKEKNRTGFDVQLNNDLLSLAYWGTERLVKSDATKKEKIKYIQSMLNDHDFRVALQNQTLSKHNKKCAVYIVLSQLKFASGLYMFIKKIVLKKREVFGY</sequence>
<evidence type="ECO:0000259" key="3">
    <source>
        <dbReference type="Pfam" id="PF00535"/>
    </source>
</evidence>
<evidence type="ECO:0000256" key="1">
    <source>
        <dbReference type="ARBA" id="ARBA00022676"/>
    </source>
</evidence>
<dbReference type="GO" id="GO:0016757">
    <property type="term" value="F:glycosyltransferase activity"/>
    <property type="evidence" value="ECO:0007669"/>
    <property type="project" value="UniProtKB-KW"/>
</dbReference>
<dbReference type="Pfam" id="PF00535">
    <property type="entry name" value="Glycos_transf_2"/>
    <property type="match status" value="1"/>
</dbReference>
<proteinExistence type="predicted"/>
<dbReference type="EC" id="2.4.-.-" evidence="4"/>
<gene>
    <name evidence="4" type="primary">epsJ_3</name>
    <name evidence="4" type="ORF">RTLFYP15_02035</name>
</gene>
<protein>
    <submittedName>
        <fullName evidence="4">Putative glycosyltransferase EpsJ</fullName>
        <ecNumber evidence="4">2.4.-.-</ecNumber>
    </submittedName>
</protein>
<dbReference type="SUPFAM" id="SSF53448">
    <property type="entry name" value="Nucleotide-diphospho-sugar transferases"/>
    <property type="match status" value="1"/>
</dbReference>
<name>A0A6N3DRS0_9FIRM</name>
<reference evidence="4" key="1">
    <citation type="submission" date="2019-11" db="EMBL/GenBank/DDBJ databases">
        <authorList>
            <person name="Feng L."/>
        </authorList>
    </citation>
    <scope>NUCLEOTIDE SEQUENCE</scope>
    <source>
        <strain evidence="4">RtorquesLFYP15</strain>
    </source>
</reference>
<dbReference type="EMBL" id="CACRUQ010000018">
    <property type="protein sequence ID" value="VYU30825.1"/>
    <property type="molecule type" value="Genomic_DNA"/>
</dbReference>
<keyword evidence="2 4" id="KW-0808">Transferase</keyword>
<dbReference type="CDD" id="cd00761">
    <property type="entry name" value="Glyco_tranf_GTA_type"/>
    <property type="match status" value="1"/>
</dbReference>
<dbReference type="AlphaFoldDB" id="A0A6N3DRS0"/>
<dbReference type="PANTHER" id="PTHR22916:SF51">
    <property type="entry name" value="GLYCOSYLTRANSFERASE EPSH-RELATED"/>
    <property type="match status" value="1"/>
</dbReference>
<evidence type="ECO:0000256" key="2">
    <source>
        <dbReference type="ARBA" id="ARBA00022679"/>
    </source>
</evidence>
<dbReference type="PANTHER" id="PTHR22916">
    <property type="entry name" value="GLYCOSYLTRANSFERASE"/>
    <property type="match status" value="1"/>
</dbReference>
<dbReference type="InterPro" id="IPR001173">
    <property type="entry name" value="Glyco_trans_2-like"/>
</dbReference>
<dbReference type="InterPro" id="IPR029044">
    <property type="entry name" value="Nucleotide-diphossugar_trans"/>
</dbReference>
<keyword evidence="1 4" id="KW-0328">Glycosyltransferase</keyword>
<feature type="domain" description="Glycosyltransferase 2-like" evidence="3">
    <location>
        <begin position="3"/>
        <end position="140"/>
    </location>
</feature>
<dbReference type="RefSeq" id="WP_423248741.1">
    <property type="nucleotide sequence ID" value="NZ_CACRUQ010000018.1"/>
</dbReference>